<evidence type="ECO:0000259" key="1">
    <source>
        <dbReference type="Pfam" id="PF07727"/>
    </source>
</evidence>
<feature type="domain" description="Reverse transcriptase Ty1/copia-type" evidence="1">
    <location>
        <begin position="1"/>
        <end position="162"/>
    </location>
</feature>
<dbReference type="SUPFAM" id="SSF56672">
    <property type="entry name" value="DNA/RNA polymerases"/>
    <property type="match status" value="1"/>
</dbReference>
<protein>
    <submittedName>
        <fullName evidence="3">Uncharacterized protein LOC110747346</fullName>
    </submittedName>
</protein>
<dbReference type="Pfam" id="PF07727">
    <property type="entry name" value="RVT_2"/>
    <property type="match status" value="1"/>
</dbReference>
<sequence>MDVHNAFLHGDLHEEVYMLPPPGYQRQGEHTVCRLHKSLYGLKQASRSWFRKFSSAIQNIGFSQSRADYSMFTQKHGTSFTVILLYIDDMIITGNDDDAIRDLKHFLGTCFKIKDLRPLKYFLGVEIARSKSGISFCQRKYTLDILEDAGLLGAKPTKIPMEANVALMPTGSNPLKDPTRYRRLVGRLIYLTITRPEITYAVNALSQFMHEPRMHHFETARRLLHYLKGAPGQGLLFPSHGHLHLTAYCDADWARCPFTRRSVTGYCIFLGKSLISWQSKKQVTVSRSSAEAEYRSMAATTCELTWLRYLLRDLQVEHNQPATLLCDNKAALYIAANPVYHERTKHIELDCHTVRERIQNGEIKIVHVQTKHQLEGEC</sequence>
<name>A0A6P5RE93_PRUAV</name>
<dbReference type="PANTHER" id="PTHR11439">
    <property type="entry name" value="GAG-POL-RELATED RETROTRANSPOSON"/>
    <property type="match status" value="1"/>
</dbReference>
<evidence type="ECO:0000313" key="3">
    <source>
        <dbReference type="RefSeq" id="XP_021803230.1"/>
    </source>
</evidence>
<dbReference type="InterPro" id="IPR013103">
    <property type="entry name" value="RVT_2"/>
</dbReference>
<dbReference type="CDD" id="cd09272">
    <property type="entry name" value="RNase_HI_RT_Ty1"/>
    <property type="match status" value="1"/>
</dbReference>
<reference evidence="3" key="1">
    <citation type="submission" date="2025-08" db="UniProtKB">
        <authorList>
            <consortium name="RefSeq"/>
        </authorList>
    </citation>
    <scope>IDENTIFICATION</scope>
</reference>
<evidence type="ECO:0000313" key="2">
    <source>
        <dbReference type="Proteomes" id="UP000515124"/>
    </source>
</evidence>
<dbReference type="GeneID" id="110747346"/>
<dbReference type="PANTHER" id="PTHR11439:SF470">
    <property type="entry name" value="CYSTEINE-RICH RLK (RECEPTOR-LIKE PROTEIN KINASE) 8"/>
    <property type="match status" value="1"/>
</dbReference>
<dbReference type="RefSeq" id="XP_021803230.1">
    <property type="nucleotide sequence ID" value="XM_021947538.1"/>
</dbReference>
<keyword evidence="2" id="KW-1185">Reference proteome</keyword>
<dbReference type="AlphaFoldDB" id="A0A6P5RE93"/>
<dbReference type="InterPro" id="IPR043502">
    <property type="entry name" value="DNA/RNA_pol_sf"/>
</dbReference>
<dbReference type="KEGG" id="pavi:110747346"/>
<proteinExistence type="predicted"/>
<organism evidence="2 3">
    <name type="scientific">Prunus avium</name>
    <name type="common">Cherry</name>
    <name type="synonym">Cerasus avium</name>
    <dbReference type="NCBI Taxonomy" id="42229"/>
    <lineage>
        <taxon>Eukaryota</taxon>
        <taxon>Viridiplantae</taxon>
        <taxon>Streptophyta</taxon>
        <taxon>Embryophyta</taxon>
        <taxon>Tracheophyta</taxon>
        <taxon>Spermatophyta</taxon>
        <taxon>Magnoliopsida</taxon>
        <taxon>eudicotyledons</taxon>
        <taxon>Gunneridae</taxon>
        <taxon>Pentapetalae</taxon>
        <taxon>rosids</taxon>
        <taxon>fabids</taxon>
        <taxon>Rosales</taxon>
        <taxon>Rosaceae</taxon>
        <taxon>Amygdaloideae</taxon>
        <taxon>Amygdaleae</taxon>
        <taxon>Prunus</taxon>
    </lineage>
</organism>
<accession>A0A6P5RE93</accession>
<dbReference type="Proteomes" id="UP000515124">
    <property type="component" value="Unplaced"/>
</dbReference>
<gene>
    <name evidence="3" type="primary">LOC110747346</name>
</gene>